<keyword evidence="5" id="KW-0902">Two-component regulatory system</keyword>
<evidence type="ECO:0000256" key="3">
    <source>
        <dbReference type="ARBA" id="ARBA00022679"/>
    </source>
</evidence>
<evidence type="ECO:0000259" key="7">
    <source>
        <dbReference type="Pfam" id="PF07730"/>
    </source>
</evidence>
<evidence type="ECO:0000256" key="6">
    <source>
        <dbReference type="SAM" id="Phobius"/>
    </source>
</evidence>
<dbReference type="AlphaFoldDB" id="A0A2V1N3V0"/>
<comment type="catalytic activity">
    <reaction evidence="1">
        <text>ATP + protein L-histidine = ADP + protein N-phospho-L-histidine.</text>
        <dbReference type="EC" id="2.7.13.3"/>
    </reaction>
</comment>
<keyword evidence="6" id="KW-0812">Transmembrane</keyword>
<feature type="domain" description="Signal transduction histidine kinase subgroup 3 dimerisation and phosphoacceptor" evidence="7">
    <location>
        <begin position="153"/>
        <end position="218"/>
    </location>
</feature>
<keyword evidence="3" id="KW-0808">Transferase</keyword>
<keyword evidence="6" id="KW-0472">Membrane</keyword>
<dbReference type="RefSeq" id="WP_109250554.1">
    <property type="nucleotide sequence ID" value="NZ_QCXQ01000002.1"/>
</dbReference>
<accession>A0A2V1N3V0</accession>
<dbReference type="PANTHER" id="PTHR24421:SF63">
    <property type="entry name" value="SENSOR HISTIDINE KINASE DESK"/>
    <property type="match status" value="1"/>
</dbReference>
<keyword evidence="6" id="KW-1133">Transmembrane helix</keyword>
<dbReference type="Pfam" id="PF07730">
    <property type="entry name" value="HisKA_3"/>
    <property type="match status" value="1"/>
</dbReference>
<feature type="transmembrane region" description="Helical" evidence="6">
    <location>
        <begin position="115"/>
        <end position="133"/>
    </location>
</feature>
<gene>
    <name evidence="8" type="ORF">DCM90_06120</name>
</gene>
<name>A0A2V1N3V0_9LACO</name>
<proteinExistence type="predicted"/>
<evidence type="ECO:0000256" key="1">
    <source>
        <dbReference type="ARBA" id="ARBA00000085"/>
    </source>
</evidence>
<dbReference type="InterPro" id="IPR050482">
    <property type="entry name" value="Sensor_HK_TwoCompSys"/>
</dbReference>
<dbReference type="CDD" id="cd16917">
    <property type="entry name" value="HATPase_UhpB-NarQ-NarX-like"/>
    <property type="match status" value="1"/>
</dbReference>
<dbReference type="EC" id="2.7.13.3" evidence="2"/>
<comment type="caution">
    <text evidence="8">The sequence shown here is derived from an EMBL/GenBank/DDBJ whole genome shotgun (WGS) entry which is preliminary data.</text>
</comment>
<evidence type="ECO:0000313" key="8">
    <source>
        <dbReference type="EMBL" id="PWG00610.1"/>
    </source>
</evidence>
<feature type="transmembrane region" description="Helical" evidence="6">
    <location>
        <begin position="12"/>
        <end position="29"/>
    </location>
</feature>
<dbReference type="Proteomes" id="UP000245080">
    <property type="component" value="Unassembled WGS sequence"/>
</dbReference>
<keyword evidence="9" id="KW-1185">Reference proteome</keyword>
<dbReference type="GO" id="GO:0016020">
    <property type="term" value="C:membrane"/>
    <property type="evidence" value="ECO:0007669"/>
    <property type="project" value="InterPro"/>
</dbReference>
<dbReference type="InterPro" id="IPR011712">
    <property type="entry name" value="Sig_transdc_His_kin_sub3_dim/P"/>
</dbReference>
<dbReference type="GO" id="GO:0000155">
    <property type="term" value="F:phosphorelay sensor kinase activity"/>
    <property type="evidence" value="ECO:0007669"/>
    <property type="project" value="InterPro"/>
</dbReference>
<dbReference type="GO" id="GO:0046983">
    <property type="term" value="F:protein dimerization activity"/>
    <property type="evidence" value="ECO:0007669"/>
    <property type="project" value="InterPro"/>
</dbReference>
<feature type="transmembrane region" description="Helical" evidence="6">
    <location>
        <begin position="79"/>
        <end position="95"/>
    </location>
</feature>
<evidence type="ECO:0000313" key="9">
    <source>
        <dbReference type="Proteomes" id="UP000245080"/>
    </source>
</evidence>
<organism evidence="8 9">
    <name type="scientific">Levilactobacillus bambusae</name>
    <dbReference type="NCBI Taxonomy" id="2024736"/>
    <lineage>
        <taxon>Bacteria</taxon>
        <taxon>Bacillati</taxon>
        <taxon>Bacillota</taxon>
        <taxon>Bacilli</taxon>
        <taxon>Lactobacillales</taxon>
        <taxon>Lactobacillaceae</taxon>
        <taxon>Levilactobacillus</taxon>
    </lineage>
</organism>
<dbReference type="SUPFAM" id="SSF55874">
    <property type="entry name" value="ATPase domain of HSP90 chaperone/DNA topoisomerase II/histidine kinase"/>
    <property type="match status" value="1"/>
</dbReference>
<keyword evidence="4 8" id="KW-0418">Kinase</keyword>
<dbReference type="PANTHER" id="PTHR24421">
    <property type="entry name" value="NITRATE/NITRITE SENSOR PROTEIN NARX-RELATED"/>
    <property type="match status" value="1"/>
</dbReference>
<protein>
    <recommendedName>
        <fullName evidence="2">histidine kinase</fullName>
        <ecNumber evidence="2">2.7.13.3</ecNumber>
    </recommendedName>
</protein>
<evidence type="ECO:0000256" key="2">
    <source>
        <dbReference type="ARBA" id="ARBA00012438"/>
    </source>
</evidence>
<reference evidence="8 9" key="1">
    <citation type="journal article" date="2018" name="Int. J. Syst. Evol. Microbiol.">
        <title>Lactobacillus bambusae sp. nov., isolated from a traditional fermented Ma-bamboo shoots of Taiwan.</title>
        <authorList>
            <person name="Wang L.-T."/>
        </authorList>
    </citation>
    <scope>NUCLEOTIDE SEQUENCE [LARGE SCALE GENOMIC DNA]</scope>
    <source>
        <strain evidence="8 9">BS-W1</strain>
    </source>
</reference>
<evidence type="ECO:0000256" key="5">
    <source>
        <dbReference type="ARBA" id="ARBA00023012"/>
    </source>
</evidence>
<dbReference type="EMBL" id="QCXQ01000002">
    <property type="protein sequence ID" value="PWG00610.1"/>
    <property type="molecule type" value="Genomic_DNA"/>
</dbReference>
<dbReference type="Gene3D" id="3.30.565.10">
    <property type="entry name" value="Histidine kinase-like ATPase, C-terminal domain"/>
    <property type="match status" value="1"/>
</dbReference>
<dbReference type="InterPro" id="IPR036890">
    <property type="entry name" value="HATPase_C_sf"/>
</dbReference>
<dbReference type="OrthoDB" id="9797605at2"/>
<sequence length="343" mass="38920">MLIYLPAHRPSDWFWLGMIAVFFIIYVLVAEIPRWWSVTIPLELIVTGAFSIFGFNNYMIIFPAWQVSFLLGRRTKRHFIVFAMAYELILIGGLIRFNSYHPGVLTMSNPDIEGLFFPVASPFLAYVFSRSMWQRRSLNQTNRRLEAIIQRDERERIARDLHDTLGQSFSMITIKTELAKKLLTKAPKQVPAELDDIAAVSRKNLQLVRQIVNDLHDQSISEVLLNQDQQLEDAGVELQTVNEDRANNWPSKTQAQLAAVITEATTNVIRHAHAQEVRIVFEETDVGYRVQLSDDGHGGQYTRSGSNGMTGMQSRMQAAGGQFTIQGNNNGTLIILLQPKENG</sequence>
<evidence type="ECO:0000256" key="4">
    <source>
        <dbReference type="ARBA" id="ARBA00022777"/>
    </source>
</evidence>
<dbReference type="Gene3D" id="1.20.5.1930">
    <property type="match status" value="1"/>
</dbReference>